<organism evidence="1">
    <name type="scientific">Thermocrinis ruber</name>
    <dbReference type="NCBI Taxonomy" id="75906"/>
    <lineage>
        <taxon>Bacteria</taxon>
        <taxon>Pseudomonadati</taxon>
        <taxon>Aquificota</taxon>
        <taxon>Aquificia</taxon>
        <taxon>Aquificales</taxon>
        <taxon>Aquificaceae</taxon>
        <taxon>Thermocrinis</taxon>
    </lineage>
</organism>
<reference evidence="1" key="1">
    <citation type="journal article" date="2020" name="mSystems">
        <title>Genome- and Community-Level Interaction Insights into Carbon Utilization and Element Cycling Functions of Hydrothermarchaeota in Hydrothermal Sediment.</title>
        <authorList>
            <person name="Zhou Z."/>
            <person name="Liu Y."/>
            <person name="Xu W."/>
            <person name="Pan J."/>
            <person name="Luo Z.H."/>
            <person name="Li M."/>
        </authorList>
    </citation>
    <scope>NUCLEOTIDE SEQUENCE [LARGE SCALE GENOMIC DNA]</scope>
    <source>
        <strain evidence="1">SpSt-114</strain>
    </source>
</reference>
<proteinExistence type="predicted"/>
<name>A0A7C5SXG4_9AQUI</name>
<dbReference type="AlphaFoldDB" id="A0A7C5SXG4"/>
<accession>A0A7C5SXG4</accession>
<evidence type="ECO:0000313" key="1">
    <source>
        <dbReference type="EMBL" id="HHO74501.1"/>
    </source>
</evidence>
<dbReference type="EMBL" id="DSAC01000095">
    <property type="protein sequence ID" value="HHO74501.1"/>
    <property type="molecule type" value="Genomic_DNA"/>
</dbReference>
<protein>
    <submittedName>
        <fullName evidence="1">Uncharacterized protein</fullName>
    </submittedName>
</protein>
<gene>
    <name evidence="1" type="ORF">ENN04_07725</name>
</gene>
<sequence length="106" mass="12864">MHEFFRKRRGPQVEEIEKVLALKEGKGYREDGIRSFREFIRQKTEYAPSTIYTYIKLYKTFGKELQDLGLSKARLLLRYGKVDEDWIERAKRMTVRELEETLRKEE</sequence>
<comment type="caution">
    <text evidence="1">The sequence shown here is derived from an EMBL/GenBank/DDBJ whole genome shotgun (WGS) entry which is preliminary data.</text>
</comment>